<comment type="caution">
    <text evidence="5">The sequence shown here is derived from an EMBL/GenBank/DDBJ whole genome shotgun (WGS) entry which is preliminary data.</text>
</comment>
<keyword evidence="1" id="KW-0805">Transcription regulation</keyword>
<keyword evidence="6" id="KW-1185">Reference proteome</keyword>
<dbReference type="PROSITE" id="PS00622">
    <property type="entry name" value="HTH_LUXR_1"/>
    <property type="match status" value="1"/>
</dbReference>
<dbReference type="SUPFAM" id="SSF46894">
    <property type="entry name" value="C-terminal effector domain of the bipartite response regulators"/>
    <property type="match status" value="1"/>
</dbReference>
<evidence type="ECO:0000256" key="1">
    <source>
        <dbReference type="ARBA" id="ARBA00023015"/>
    </source>
</evidence>
<evidence type="ECO:0000313" key="5">
    <source>
        <dbReference type="EMBL" id="MBO3273766.1"/>
    </source>
</evidence>
<dbReference type="InterPro" id="IPR000792">
    <property type="entry name" value="Tscrpt_reg_LuxR_C"/>
</dbReference>
<dbReference type="PANTHER" id="PTHR44688:SF16">
    <property type="entry name" value="DNA-BINDING TRANSCRIPTIONAL ACTIVATOR DEVR_DOSR"/>
    <property type="match status" value="1"/>
</dbReference>
<dbReference type="Gene3D" id="1.10.10.10">
    <property type="entry name" value="Winged helix-like DNA-binding domain superfamily/Winged helix DNA-binding domain"/>
    <property type="match status" value="1"/>
</dbReference>
<dbReference type="EMBL" id="JAELYA010000001">
    <property type="protein sequence ID" value="MBO3273766.1"/>
    <property type="molecule type" value="Genomic_DNA"/>
</dbReference>
<evidence type="ECO:0000256" key="2">
    <source>
        <dbReference type="ARBA" id="ARBA00023125"/>
    </source>
</evidence>
<proteinExistence type="predicted"/>
<dbReference type="InterPro" id="IPR036388">
    <property type="entry name" value="WH-like_DNA-bd_sf"/>
</dbReference>
<reference evidence="5 6" key="1">
    <citation type="submission" date="2020-12" db="EMBL/GenBank/DDBJ databases">
        <title>Pseudomonas schmalbachii sp. nov. isolated from millipede gut.</title>
        <authorList>
            <person name="Shelomi M."/>
        </authorList>
    </citation>
    <scope>NUCLEOTIDE SEQUENCE [LARGE SCALE GENOMIC DNA]</scope>
    <source>
        <strain evidence="5 6">Milli4</strain>
    </source>
</reference>
<gene>
    <name evidence="5" type="ORF">JFY56_00835</name>
</gene>
<sequence length="158" mass="17055">MPSLPQRNQLMLALAECETGHPEHARLRLVALYEQCRHSGLGMLTGDVQRALADMGVVLEDAQDGAAAGEERGGEVAAEASPLSARALRRGYYLDELTPREVSVLKLLAEGLSNQEIGNTLFISVNTVKYHAKNINAKLGASRRTQAIHWAKAKGILG</sequence>
<organism evidence="5 6">
    <name type="scientific">Pseudomonas schmalbachii</name>
    <dbReference type="NCBI Taxonomy" id="2816993"/>
    <lineage>
        <taxon>Bacteria</taxon>
        <taxon>Pseudomonadati</taxon>
        <taxon>Pseudomonadota</taxon>
        <taxon>Gammaproteobacteria</taxon>
        <taxon>Pseudomonadales</taxon>
        <taxon>Pseudomonadaceae</taxon>
        <taxon>Pseudomonas</taxon>
    </lineage>
</organism>
<feature type="domain" description="HTH luxR-type" evidence="4">
    <location>
        <begin position="90"/>
        <end position="155"/>
    </location>
</feature>
<dbReference type="SMART" id="SM00421">
    <property type="entry name" value="HTH_LUXR"/>
    <property type="match status" value="1"/>
</dbReference>
<dbReference type="Pfam" id="PF00196">
    <property type="entry name" value="GerE"/>
    <property type="match status" value="1"/>
</dbReference>
<dbReference type="Proteomes" id="UP000669060">
    <property type="component" value="Unassembled WGS sequence"/>
</dbReference>
<accession>A0ABS3TJC9</accession>
<keyword evidence="2" id="KW-0238">DNA-binding</keyword>
<dbReference type="PANTHER" id="PTHR44688">
    <property type="entry name" value="DNA-BINDING TRANSCRIPTIONAL ACTIVATOR DEVR_DOSR"/>
    <property type="match status" value="1"/>
</dbReference>
<dbReference type="PRINTS" id="PR00038">
    <property type="entry name" value="HTHLUXR"/>
</dbReference>
<evidence type="ECO:0000259" key="4">
    <source>
        <dbReference type="PROSITE" id="PS50043"/>
    </source>
</evidence>
<keyword evidence="3" id="KW-0804">Transcription</keyword>
<protein>
    <submittedName>
        <fullName evidence="5">Response regulator transcription factor</fullName>
    </submittedName>
</protein>
<evidence type="ECO:0000313" key="6">
    <source>
        <dbReference type="Proteomes" id="UP000669060"/>
    </source>
</evidence>
<dbReference type="CDD" id="cd06170">
    <property type="entry name" value="LuxR_C_like"/>
    <property type="match status" value="1"/>
</dbReference>
<evidence type="ECO:0000256" key="3">
    <source>
        <dbReference type="ARBA" id="ARBA00023163"/>
    </source>
</evidence>
<dbReference type="PROSITE" id="PS50043">
    <property type="entry name" value="HTH_LUXR_2"/>
    <property type="match status" value="1"/>
</dbReference>
<name>A0ABS3TJC9_9PSED</name>
<dbReference type="InterPro" id="IPR016032">
    <property type="entry name" value="Sig_transdc_resp-reg_C-effctor"/>
</dbReference>